<evidence type="ECO:0000259" key="1">
    <source>
        <dbReference type="Pfam" id="PF14244"/>
    </source>
</evidence>
<sequence length="422" mass="46894">MASTTDDSMQVNSSDLIATKLVSNVFDGNGFTIWKRGMLIALSTKNKLGFVDGSNTKTDSKSSSFKAWQRFWDELEERFGQTNGAQLYGIHKKLNDFSQGNDSVSTCFTKIKQIWDEIDAMGMNPSCVCICACGAAEKQKKFQQDQRVVQFLMCLNDTYFVIRGAILMQNPLPSLGVVYNNLLQEERLREIQSSMSSFQTNSATFYAKGSKPYSSTAYNQNGSIYKGQIHNNSGNDTQFQGGEIKCNYCERLGHTIDKCRKLQYNNNKQRYANVAQYPDDADYGGLMEAFDSKVDTADVNQGVNNELCSQFLKFLKQQQQQKGMPNSDSSATANFAGTTADFAGNTSASNTFKFSNCVWIVDSGASDHMCSCLDLFSHTQTLPKPYTISMPNGHTVLIDTLETVMLTPDLCLKDVLFVTSSN</sequence>
<organism evidence="3 4">
    <name type="scientific">Saponaria officinalis</name>
    <name type="common">Common soapwort</name>
    <name type="synonym">Lychnis saponaria</name>
    <dbReference type="NCBI Taxonomy" id="3572"/>
    <lineage>
        <taxon>Eukaryota</taxon>
        <taxon>Viridiplantae</taxon>
        <taxon>Streptophyta</taxon>
        <taxon>Embryophyta</taxon>
        <taxon>Tracheophyta</taxon>
        <taxon>Spermatophyta</taxon>
        <taxon>Magnoliopsida</taxon>
        <taxon>eudicotyledons</taxon>
        <taxon>Gunneridae</taxon>
        <taxon>Pentapetalae</taxon>
        <taxon>Caryophyllales</taxon>
        <taxon>Caryophyllaceae</taxon>
        <taxon>Caryophylleae</taxon>
        <taxon>Saponaria</taxon>
    </lineage>
</organism>
<dbReference type="Pfam" id="PF22936">
    <property type="entry name" value="Pol_BBD"/>
    <property type="match status" value="1"/>
</dbReference>
<dbReference type="SUPFAM" id="SSF57756">
    <property type="entry name" value="Retrovirus zinc finger-like domains"/>
    <property type="match status" value="1"/>
</dbReference>
<comment type="caution">
    <text evidence="3">The sequence shown here is derived from an EMBL/GenBank/DDBJ whole genome shotgun (WGS) entry which is preliminary data.</text>
</comment>
<dbReference type="EMBL" id="JBDFQZ010000003">
    <property type="protein sequence ID" value="KAK9740145.1"/>
    <property type="molecule type" value="Genomic_DNA"/>
</dbReference>
<evidence type="ECO:0000313" key="4">
    <source>
        <dbReference type="Proteomes" id="UP001443914"/>
    </source>
</evidence>
<dbReference type="InterPro" id="IPR054722">
    <property type="entry name" value="PolX-like_BBD"/>
</dbReference>
<dbReference type="Proteomes" id="UP001443914">
    <property type="component" value="Unassembled WGS sequence"/>
</dbReference>
<dbReference type="InterPro" id="IPR029472">
    <property type="entry name" value="Copia-like_N"/>
</dbReference>
<evidence type="ECO:0008006" key="5">
    <source>
        <dbReference type="Google" id="ProtNLM"/>
    </source>
</evidence>
<dbReference type="Pfam" id="PF14244">
    <property type="entry name" value="Retrotran_gag_3"/>
    <property type="match status" value="1"/>
</dbReference>
<evidence type="ECO:0000313" key="3">
    <source>
        <dbReference type="EMBL" id="KAK9740145.1"/>
    </source>
</evidence>
<dbReference type="GO" id="GO:0008270">
    <property type="term" value="F:zinc ion binding"/>
    <property type="evidence" value="ECO:0007669"/>
    <property type="project" value="InterPro"/>
</dbReference>
<gene>
    <name evidence="3" type="ORF">RND81_03G015100</name>
</gene>
<protein>
    <recommendedName>
        <fullName evidence="5">Retrotransposon Copia-like N-terminal domain-containing protein</fullName>
    </recommendedName>
</protein>
<keyword evidence="4" id="KW-1185">Reference proteome</keyword>
<dbReference type="GO" id="GO:0003676">
    <property type="term" value="F:nucleic acid binding"/>
    <property type="evidence" value="ECO:0007669"/>
    <property type="project" value="InterPro"/>
</dbReference>
<feature type="domain" description="Retrotransposon Copia-like N-terminal" evidence="1">
    <location>
        <begin position="19"/>
        <end position="55"/>
    </location>
</feature>
<accession>A0AAW1M0Q8</accession>
<dbReference type="InterPro" id="IPR036875">
    <property type="entry name" value="Znf_CCHC_sf"/>
</dbReference>
<evidence type="ECO:0000259" key="2">
    <source>
        <dbReference type="Pfam" id="PF22936"/>
    </source>
</evidence>
<dbReference type="PANTHER" id="PTHR34222:SF33">
    <property type="entry name" value="RETROTRANSPOSON GAG DOMAIN-CONTAINING PROTEIN"/>
    <property type="match status" value="1"/>
</dbReference>
<name>A0AAW1M0Q8_SAPOF</name>
<dbReference type="AlphaFoldDB" id="A0AAW1M0Q8"/>
<proteinExistence type="predicted"/>
<reference evidence="3" key="1">
    <citation type="submission" date="2024-03" db="EMBL/GenBank/DDBJ databases">
        <title>WGS assembly of Saponaria officinalis var. Norfolk2.</title>
        <authorList>
            <person name="Jenkins J."/>
            <person name="Shu S."/>
            <person name="Grimwood J."/>
            <person name="Barry K."/>
            <person name="Goodstein D."/>
            <person name="Schmutz J."/>
            <person name="Leebens-Mack J."/>
            <person name="Osbourn A."/>
        </authorList>
    </citation>
    <scope>NUCLEOTIDE SEQUENCE [LARGE SCALE GENOMIC DNA]</scope>
    <source>
        <strain evidence="3">JIC</strain>
    </source>
</reference>
<dbReference type="PANTHER" id="PTHR34222">
    <property type="entry name" value="GAG_PRE-INTEGRS DOMAIN-CONTAINING PROTEIN"/>
    <property type="match status" value="1"/>
</dbReference>
<feature type="domain" description="Retrovirus-related Pol polyprotein from transposon TNT 1-94-like beta-barrel" evidence="2">
    <location>
        <begin position="359"/>
        <end position="419"/>
    </location>
</feature>